<name>A0A2H3DJB2_ARMGA</name>
<evidence type="ECO:0000313" key="2">
    <source>
        <dbReference type="EMBL" id="PBK88343.1"/>
    </source>
</evidence>
<dbReference type="Gene3D" id="3.90.1200.10">
    <property type="match status" value="1"/>
</dbReference>
<dbReference type="InterPro" id="IPR011009">
    <property type="entry name" value="Kinase-like_dom_sf"/>
</dbReference>
<dbReference type="InterPro" id="IPR002575">
    <property type="entry name" value="Aminoglycoside_PTrfase"/>
</dbReference>
<reference evidence="3" key="1">
    <citation type="journal article" date="2017" name="Nat. Ecol. Evol.">
        <title>Genome expansion and lineage-specific genetic innovations in the forest pathogenic fungi Armillaria.</title>
        <authorList>
            <person name="Sipos G."/>
            <person name="Prasanna A.N."/>
            <person name="Walter M.C."/>
            <person name="O'Connor E."/>
            <person name="Balint B."/>
            <person name="Krizsan K."/>
            <person name="Kiss B."/>
            <person name="Hess J."/>
            <person name="Varga T."/>
            <person name="Slot J."/>
            <person name="Riley R."/>
            <person name="Boka B."/>
            <person name="Rigling D."/>
            <person name="Barry K."/>
            <person name="Lee J."/>
            <person name="Mihaltcheva S."/>
            <person name="LaButti K."/>
            <person name="Lipzen A."/>
            <person name="Waldron R."/>
            <person name="Moloney N.M."/>
            <person name="Sperisen C."/>
            <person name="Kredics L."/>
            <person name="Vagvoelgyi C."/>
            <person name="Patrignani A."/>
            <person name="Fitzpatrick D."/>
            <person name="Nagy I."/>
            <person name="Doyle S."/>
            <person name="Anderson J.B."/>
            <person name="Grigoriev I.V."/>
            <person name="Gueldener U."/>
            <person name="Muensterkoetter M."/>
            <person name="Nagy L.G."/>
        </authorList>
    </citation>
    <scope>NUCLEOTIDE SEQUENCE [LARGE SCALE GENOMIC DNA]</scope>
    <source>
        <strain evidence="3">Ar21-2</strain>
    </source>
</reference>
<dbReference type="AlphaFoldDB" id="A0A2H3DJB2"/>
<dbReference type="InParanoid" id="A0A2H3DJB2"/>
<gene>
    <name evidence="2" type="ORF">ARMGADRAFT_1084672</name>
</gene>
<sequence length="122" mass="13568">MVPKTVSPEVTCHSPLLRGPFAFQYLPRLFIPSQPLFPASLSTTSKGPTWNSLKPGINLALDAADTISDQVMDAFRNIKDEMCVLHNDIHIGNIILRATDRTPVIIDFVYAMIREPDMSDAK</sequence>
<dbReference type="Proteomes" id="UP000217790">
    <property type="component" value="Unassembled WGS sequence"/>
</dbReference>
<protein>
    <recommendedName>
        <fullName evidence="1">Aminoglycoside phosphotransferase domain-containing protein</fullName>
    </recommendedName>
</protein>
<dbReference type="Pfam" id="PF01636">
    <property type="entry name" value="APH"/>
    <property type="match status" value="1"/>
</dbReference>
<dbReference type="OrthoDB" id="3250851at2759"/>
<feature type="domain" description="Aminoglycoside phosphotransferase" evidence="1">
    <location>
        <begin position="58"/>
        <end position="114"/>
    </location>
</feature>
<proteinExistence type="predicted"/>
<keyword evidence="3" id="KW-1185">Reference proteome</keyword>
<evidence type="ECO:0000313" key="3">
    <source>
        <dbReference type="Proteomes" id="UP000217790"/>
    </source>
</evidence>
<organism evidence="2 3">
    <name type="scientific">Armillaria gallica</name>
    <name type="common">Bulbous honey fungus</name>
    <name type="synonym">Armillaria bulbosa</name>
    <dbReference type="NCBI Taxonomy" id="47427"/>
    <lineage>
        <taxon>Eukaryota</taxon>
        <taxon>Fungi</taxon>
        <taxon>Dikarya</taxon>
        <taxon>Basidiomycota</taxon>
        <taxon>Agaricomycotina</taxon>
        <taxon>Agaricomycetes</taxon>
        <taxon>Agaricomycetidae</taxon>
        <taxon>Agaricales</taxon>
        <taxon>Marasmiineae</taxon>
        <taxon>Physalacriaceae</taxon>
        <taxon>Armillaria</taxon>
    </lineage>
</organism>
<dbReference type="EMBL" id="KZ293673">
    <property type="protein sequence ID" value="PBK88343.1"/>
    <property type="molecule type" value="Genomic_DNA"/>
</dbReference>
<evidence type="ECO:0000259" key="1">
    <source>
        <dbReference type="Pfam" id="PF01636"/>
    </source>
</evidence>
<accession>A0A2H3DJB2</accession>
<dbReference type="SUPFAM" id="SSF56112">
    <property type="entry name" value="Protein kinase-like (PK-like)"/>
    <property type="match status" value="1"/>
</dbReference>